<organism evidence="5 6">
    <name type="scientific">Litchfieldella qijiaojingensis</name>
    <dbReference type="NCBI Taxonomy" id="980347"/>
    <lineage>
        <taxon>Bacteria</taxon>
        <taxon>Pseudomonadati</taxon>
        <taxon>Pseudomonadota</taxon>
        <taxon>Gammaproteobacteria</taxon>
        <taxon>Oceanospirillales</taxon>
        <taxon>Halomonadaceae</taxon>
        <taxon>Litchfieldella</taxon>
    </lineage>
</organism>
<dbReference type="Proteomes" id="UP000653056">
    <property type="component" value="Unassembled WGS sequence"/>
</dbReference>
<keyword evidence="6" id="KW-1185">Reference proteome</keyword>
<dbReference type="EMBL" id="BMXS01000023">
    <property type="protein sequence ID" value="GGY05006.1"/>
    <property type="molecule type" value="Genomic_DNA"/>
</dbReference>
<dbReference type="GO" id="GO:0005524">
    <property type="term" value="F:ATP binding"/>
    <property type="evidence" value="ECO:0007669"/>
    <property type="project" value="UniProtKB-KW"/>
</dbReference>
<reference evidence="6" key="1">
    <citation type="journal article" date="2019" name="Int. J. Syst. Evol. Microbiol.">
        <title>The Global Catalogue of Microorganisms (GCM) 10K type strain sequencing project: providing services to taxonomists for standard genome sequencing and annotation.</title>
        <authorList>
            <consortium name="The Broad Institute Genomics Platform"/>
            <consortium name="The Broad Institute Genome Sequencing Center for Infectious Disease"/>
            <person name="Wu L."/>
            <person name="Ma J."/>
        </authorList>
    </citation>
    <scope>NUCLEOTIDE SEQUENCE [LARGE SCALE GENOMIC DNA]</scope>
    <source>
        <strain evidence="6">KCTC 22228</strain>
    </source>
</reference>
<dbReference type="Pfam" id="PF00005">
    <property type="entry name" value="ABC_tran"/>
    <property type="match status" value="1"/>
</dbReference>
<dbReference type="PANTHER" id="PTHR43119:SF1">
    <property type="entry name" value="ABC TRANSPORTER DOMAIN-CONTAINING PROTEIN"/>
    <property type="match status" value="1"/>
</dbReference>
<dbReference type="InterPro" id="IPR017871">
    <property type="entry name" value="ABC_transporter-like_CS"/>
</dbReference>
<evidence type="ECO:0000256" key="2">
    <source>
        <dbReference type="ARBA" id="ARBA00022741"/>
    </source>
</evidence>
<dbReference type="InterPro" id="IPR003439">
    <property type="entry name" value="ABC_transporter-like_ATP-bd"/>
</dbReference>
<dbReference type="PROSITE" id="PS50893">
    <property type="entry name" value="ABC_TRANSPORTER_2"/>
    <property type="match status" value="1"/>
</dbReference>
<keyword evidence="1" id="KW-0813">Transport</keyword>
<comment type="caution">
    <text evidence="5">The sequence shown here is derived from an EMBL/GenBank/DDBJ whole genome shotgun (WGS) entry which is preliminary data.</text>
</comment>
<protein>
    <submittedName>
        <fullName evidence="5">ABC transporter ATP-binding protein</fullName>
    </submittedName>
</protein>
<dbReference type="InterPro" id="IPR027417">
    <property type="entry name" value="P-loop_NTPase"/>
</dbReference>
<proteinExistence type="predicted"/>
<evidence type="ECO:0000256" key="3">
    <source>
        <dbReference type="ARBA" id="ARBA00022840"/>
    </source>
</evidence>
<dbReference type="PANTHER" id="PTHR43119">
    <property type="entry name" value="ABC TRANSPORT PROTEIN ATP-BINDING COMPONENT-RELATED"/>
    <property type="match status" value="1"/>
</dbReference>
<evidence type="ECO:0000256" key="1">
    <source>
        <dbReference type="ARBA" id="ARBA00022448"/>
    </source>
</evidence>
<keyword evidence="3 5" id="KW-0067">ATP-binding</keyword>
<dbReference type="PROSITE" id="PS00211">
    <property type="entry name" value="ABC_TRANSPORTER_1"/>
    <property type="match status" value="1"/>
</dbReference>
<accession>A0ABQ2Z6I5</accession>
<evidence type="ECO:0000259" key="4">
    <source>
        <dbReference type="PROSITE" id="PS50893"/>
    </source>
</evidence>
<dbReference type="SUPFAM" id="SSF52540">
    <property type="entry name" value="P-loop containing nucleoside triphosphate hydrolases"/>
    <property type="match status" value="1"/>
</dbReference>
<feature type="domain" description="ABC transporter" evidence="4">
    <location>
        <begin position="2"/>
        <end position="200"/>
    </location>
</feature>
<dbReference type="RefSeq" id="WP_189471646.1">
    <property type="nucleotide sequence ID" value="NZ_BMXS01000023.1"/>
</dbReference>
<dbReference type="SMART" id="SM00382">
    <property type="entry name" value="AAA"/>
    <property type="match status" value="1"/>
</dbReference>
<gene>
    <name evidence="5" type="primary">fbpC</name>
    <name evidence="5" type="ORF">GCM10007160_35870</name>
</gene>
<dbReference type="Gene3D" id="3.40.50.300">
    <property type="entry name" value="P-loop containing nucleotide triphosphate hydrolases"/>
    <property type="match status" value="1"/>
</dbReference>
<evidence type="ECO:0000313" key="6">
    <source>
        <dbReference type="Proteomes" id="UP000653056"/>
    </source>
</evidence>
<keyword evidence="2" id="KW-0547">Nucleotide-binding</keyword>
<sequence>MADTVALRLDKVSIGTLDGVSFTIAPGEIVCLSGPSGSGKSRLLRAIADLEPHGGDIWLGERAQSQFPGHEWRRQVMLVPAESQWWAPSVGEHFQHSPVEDLSTLGFETKTLDWQIGRLSSGEKQRLALLRALSRSPRALLLDEPTANLDDTTIHRCESWLRERTRQLGLPVLWVAHDSRQIERVANRHYRIEGSRLKEVS</sequence>
<dbReference type="InterPro" id="IPR015856">
    <property type="entry name" value="ABC_transpr_CbiO/EcfA_su"/>
</dbReference>
<dbReference type="InterPro" id="IPR003593">
    <property type="entry name" value="AAA+_ATPase"/>
</dbReference>
<name>A0ABQ2Z6I5_9GAMM</name>
<evidence type="ECO:0000313" key="5">
    <source>
        <dbReference type="EMBL" id="GGY05006.1"/>
    </source>
</evidence>
<dbReference type="CDD" id="cd03225">
    <property type="entry name" value="ABC_cobalt_CbiO_domain1"/>
    <property type="match status" value="1"/>
</dbReference>